<evidence type="ECO:0000313" key="3">
    <source>
        <dbReference type="Proteomes" id="UP001500730"/>
    </source>
</evidence>
<evidence type="ECO:0000313" key="2">
    <source>
        <dbReference type="EMBL" id="GAA2467388.1"/>
    </source>
</evidence>
<dbReference type="EMBL" id="BAAARE010000001">
    <property type="protein sequence ID" value="GAA2467388.1"/>
    <property type="molecule type" value="Genomic_DNA"/>
</dbReference>
<comment type="caution">
    <text evidence="2">The sequence shown here is derived from an EMBL/GenBank/DDBJ whole genome shotgun (WGS) entry which is preliminary data.</text>
</comment>
<keyword evidence="3" id="KW-1185">Reference proteome</keyword>
<evidence type="ECO:0000256" key="1">
    <source>
        <dbReference type="SAM" id="MobiDB-lite"/>
    </source>
</evidence>
<feature type="compositionally biased region" description="Polar residues" evidence="1">
    <location>
        <begin position="14"/>
        <end position="25"/>
    </location>
</feature>
<name>A0ABN3KR01_9MICO</name>
<gene>
    <name evidence="2" type="ORF">GCM10009858_00670</name>
</gene>
<proteinExistence type="predicted"/>
<sequence length="78" mass="8079">MASPIHTGRKRSSVDSLATTGSWSDGTGGVDVTEGLLGWFTGVLRTLGIVVAAASTMVDTPTLAATSACVNMDHRRCR</sequence>
<feature type="region of interest" description="Disordered" evidence="1">
    <location>
        <begin position="1"/>
        <end position="29"/>
    </location>
</feature>
<organism evidence="2 3">
    <name type="scientific">Terrabacter carboxydivorans</name>
    <dbReference type="NCBI Taxonomy" id="619730"/>
    <lineage>
        <taxon>Bacteria</taxon>
        <taxon>Bacillati</taxon>
        <taxon>Actinomycetota</taxon>
        <taxon>Actinomycetes</taxon>
        <taxon>Micrococcales</taxon>
        <taxon>Intrasporangiaceae</taxon>
        <taxon>Terrabacter</taxon>
    </lineage>
</organism>
<dbReference type="Proteomes" id="UP001500730">
    <property type="component" value="Unassembled WGS sequence"/>
</dbReference>
<protein>
    <submittedName>
        <fullName evidence="2">Uncharacterized protein</fullName>
    </submittedName>
</protein>
<reference evidence="2 3" key="1">
    <citation type="journal article" date="2019" name="Int. J. Syst. Evol. Microbiol.">
        <title>The Global Catalogue of Microorganisms (GCM) 10K type strain sequencing project: providing services to taxonomists for standard genome sequencing and annotation.</title>
        <authorList>
            <consortium name="The Broad Institute Genomics Platform"/>
            <consortium name="The Broad Institute Genome Sequencing Center for Infectious Disease"/>
            <person name="Wu L."/>
            <person name="Ma J."/>
        </authorList>
    </citation>
    <scope>NUCLEOTIDE SEQUENCE [LARGE SCALE GENOMIC DNA]</scope>
    <source>
        <strain evidence="2 3">JCM 16259</strain>
    </source>
</reference>
<accession>A0ABN3KR01</accession>